<dbReference type="Pfam" id="PF00254">
    <property type="entry name" value="FKBP_C"/>
    <property type="match status" value="1"/>
</dbReference>
<name>A0ABW4L6Y9_9MICO</name>
<keyword evidence="3 4" id="KW-0413">Isomerase</keyword>
<sequence>MRPRLPVLTALLAGIALAVTACSDDGGGGQEPESTGAGEELPAVEGGYGDEPTITFPESGAPAELQSEVLQEGDGTEVGADDFVVADYHGQVWGEEQAFDSSFARDAPSGFSLNGVIQGWKQGLAGTHVGDRVLLSIPPELGYGAEGQPQGGIPGDASLVFVVDVVEVYPPDAGAQADAEPVTPEPELPVTVEGDLGEPASITVDDGAPEPTEAGATVIATGDGDLLRAGETALVQVAETAWDNSNQQSTWDAGGVTSLTIDEELPTGLLADVPVGSRVVLQLPGQPAGEQSAEVPPTALVIDVVDAIRAR</sequence>
<evidence type="ECO:0000256" key="2">
    <source>
        <dbReference type="ARBA" id="ARBA00023110"/>
    </source>
</evidence>
<organism evidence="9 10">
    <name type="scientific">Georgenia deserti</name>
    <dbReference type="NCBI Taxonomy" id="2093781"/>
    <lineage>
        <taxon>Bacteria</taxon>
        <taxon>Bacillati</taxon>
        <taxon>Actinomycetota</taxon>
        <taxon>Actinomycetes</taxon>
        <taxon>Micrococcales</taxon>
        <taxon>Bogoriellaceae</taxon>
        <taxon>Georgenia</taxon>
    </lineage>
</organism>
<dbReference type="InterPro" id="IPR001179">
    <property type="entry name" value="PPIase_FKBP_dom"/>
</dbReference>
<proteinExistence type="inferred from homology"/>
<dbReference type="PANTHER" id="PTHR45779:SF7">
    <property type="entry name" value="PEPTIDYLPROLYL ISOMERASE"/>
    <property type="match status" value="1"/>
</dbReference>
<dbReference type="Gene3D" id="3.10.50.40">
    <property type="match status" value="1"/>
</dbReference>
<dbReference type="EMBL" id="JBHUEE010000008">
    <property type="protein sequence ID" value="MFD1719075.1"/>
    <property type="molecule type" value="Genomic_DNA"/>
</dbReference>
<accession>A0ABW4L6Y9</accession>
<dbReference type="PROSITE" id="PS50059">
    <property type="entry name" value="FKBP_PPIASE"/>
    <property type="match status" value="1"/>
</dbReference>
<evidence type="ECO:0000256" key="4">
    <source>
        <dbReference type="PROSITE-ProRule" id="PRU00277"/>
    </source>
</evidence>
<reference evidence="10" key="1">
    <citation type="journal article" date="2019" name="Int. J. Syst. Evol. Microbiol.">
        <title>The Global Catalogue of Microorganisms (GCM) 10K type strain sequencing project: providing services to taxonomists for standard genome sequencing and annotation.</title>
        <authorList>
            <consortium name="The Broad Institute Genomics Platform"/>
            <consortium name="The Broad Institute Genome Sequencing Center for Infectious Disease"/>
            <person name="Wu L."/>
            <person name="Ma J."/>
        </authorList>
    </citation>
    <scope>NUCLEOTIDE SEQUENCE [LARGE SCALE GENOMIC DNA]</scope>
    <source>
        <strain evidence="10">JCM 17130</strain>
    </source>
</reference>
<dbReference type="PANTHER" id="PTHR45779">
    <property type="entry name" value="PEPTIDYLPROLYL ISOMERASE"/>
    <property type="match status" value="1"/>
</dbReference>
<evidence type="ECO:0000313" key="9">
    <source>
        <dbReference type="EMBL" id="MFD1719075.1"/>
    </source>
</evidence>
<feature type="signal peptide" evidence="7">
    <location>
        <begin position="1"/>
        <end position="18"/>
    </location>
</feature>
<dbReference type="SUPFAM" id="SSF54534">
    <property type="entry name" value="FKBP-like"/>
    <property type="match status" value="1"/>
</dbReference>
<dbReference type="PROSITE" id="PS51257">
    <property type="entry name" value="PROKAR_LIPOPROTEIN"/>
    <property type="match status" value="1"/>
</dbReference>
<keyword evidence="2 4" id="KW-0697">Rotamase</keyword>
<feature type="domain" description="PPIase FKBP-type" evidence="8">
    <location>
        <begin position="81"/>
        <end position="169"/>
    </location>
</feature>
<evidence type="ECO:0000256" key="5">
    <source>
        <dbReference type="RuleBase" id="RU003915"/>
    </source>
</evidence>
<evidence type="ECO:0000256" key="6">
    <source>
        <dbReference type="SAM" id="MobiDB-lite"/>
    </source>
</evidence>
<gene>
    <name evidence="9" type="ORF">ACFSE6_14615</name>
</gene>
<dbReference type="Proteomes" id="UP001597277">
    <property type="component" value="Unassembled WGS sequence"/>
</dbReference>
<evidence type="ECO:0000259" key="8">
    <source>
        <dbReference type="PROSITE" id="PS50059"/>
    </source>
</evidence>
<dbReference type="RefSeq" id="WP_388008638.1">
    <property type="nucleotide sequence ID" value="NZ_JBHUEE010000008.1"/>
</dbReference>
<evidence type="ECO:0000256" key="7">
    <source>
        <dbReference type="SAM" id="SignalP"/>
    </source>
</evidence>
<dbReference type="GO" id="GO:0003755">
    <property type="term" value="F:peptidyl-prolyl cis-trans isomerase activity"/>
    <property type="evidence" value="ECO:0007669"/>
    <property type="project" value="UniProtKB-EC"/>
</dbReference>
<dbReference type="InterPro" id="IPR046357">
    <property type="entry name" value="PPIase_dom_sf"/>
</dbReference>
<comment type="catalytic activity">
    <reaction evidence="1 4 5">
        <text>[protein]-peptidylproline (omega=180) = [protein]-peptidylproline (omega=0)</text>
        <dbReference type="Rhea" id="RHEA:16237"/>
        <dbReference type="Rhea" id="RHEA-COMP:10747"/>
        <dbReference type="Rhea" id="RHEA-COMP:10748"/>
        <dbReference type="ChEBI" id="CHEBI:83833"/>
        <dbReference type="ChEBI" id="CHEBI:83834"/>
        <dbReference type="EC" id="5.2.1.8"/>
    </reaction>
</comment>
<protein>
    <recommendedName>
        <fullName evidence="5">Peptidyl-prolyl cis-trans isomerase</fullName>
        <ecNumber evidence="5">5.2.1.8</ecNumber>
    </recommendedName>
</protein>
<keyword evidence="7" id="KW-0732">Signal</keyword>
<dbReference type="EC" id="5.2.1.8" evidence="5"/>
<evidence type="ECO:0000256" key="1">
    <source>
        <dbReference type="ARBA" id="ARBA00000971"/>
    </source>
</evidence>
<comment type="caution">
    <text evidence="9">The sequence shown here is derived from an EMBL/GenBank/DDBJ whole genome shotgun (WGS) entry which is preliminary data.</text>
</comment>
<feature type="region of interest" description="Disordered" evidence="6">
    <location>
        <begin position="24"/>
        <end position="50"/>
    </location>
</feature>
<dbReference type="InterPro" id="IPR044609">
    <property type="entry name" value="FKBP2/11"/>
</dbReference>
<keyword evidence="10" id="KW-1185">Reference proteome</keyword>
<evidence type="ECO:0000256" key="3">
    <source>
        <dbReference type="ARBA" id="ARBA00023235"/>
    </source>
</evidence>
<feature type="chain" id="PRO_5046597521" description="Peptidyl-prolyl cis-trans isomerase" evidence="7">
    <location>
        <begin position="19"/>
        <end position="311"/>
    </location>
</feature>
<evidence type="ECO:0000313" key="10">
    <source>
        <dbReference type="Proteomes" id="UP001597277"/>
    </source>
</evidence>
<comment type="similarity">
    <text evidence="5">Belongs to the FKBP-type PPIase family.</text>
</comment>